<name>A0A7W2R4L8_9FLAO</name>
<protein>
    <submittedName>
        <fullName evidence="2">Uncharacterized protein</fullName>
    </submittedName>
</protein>
<accession>A0A7W2R4L8</accession>
<dbReference type="RefSeq" id="WP_182206261.1">
    <property type="nucleotide sequence ID" value="NZ_JACGLT010000013.1"/>
</dbReference>
<keyword evidence="3" id="KW-1185">Reference proteome</keyword>
<keyword evidence="1" id="KW-1133">Transmembrane helix</keyword>
<dbReference type="Pfam" id="PF20108">
    <property type="entry name" value="DUF6498"/>
    <property type="match status" value="1"/>
</dbReference>
<gene>
    <name evidence="2" type="ORF">H3Z82_14690</name>
</gene>
<keyword evidence="1" id="KW-0812">Transmembrane</keyword>
<sequence length="237" mass="27587">MLFSVYMPNRNNLYVWMNIVFLVGFLLMGKITPYAILFGYFLETVIIGMFNIFKMVAASRHDGSGKSIGFLVLFFIFHYGMFVAIQSVFVFVIIGMEGQTFVKEPFHIIENYRAILSLEGMVYVLPILIGTQLMKFIFDFMQSQKYLEFAAYEIMYKPYVRIVIQQFAVIIAFFFFIIFADAALIAALLLIFFKSLIDFGLTAIREDTKVLEYLVEKFYDGKTPKDKLRKQLLLFSE</sequence>
<evidence type="ECO:0000256" key="1">
    <source>
        <dbReference type="SAM" id="Phobius"/>
    </source>
</evidence>
<feature type="transmembrane region" description="Helical" evidence="1">
    <location>
        <begin position="114"/>
        <end position="138"/>
    </location>
</feature>
<proteinExistence type="predicted"/>
<dbReference type="AlphaFoldDB" id="A0A7W2R4L8"/>
<comment type="caution">
    <text evidence="2">The sequence shown here is derived from an EMBL/GenBank/DDBJ whole genome shotgun (WGS) entry which is preliminary data.</text>
</comment>
<dbReference type="InterPro" id="IPR045466">
    <property type="entry name" value="DUF6498"/>
</dbReference>
<reference evidence="2 3" key="1">
    <citation type="submission" date="2020-07" db="EMBL/GenBank/DDBJ databases">
        <title>Bacterium isolated from marine sediment.</title>
        <authorList>
            <person name="Shang D."/>
        </authorList>
    </citation>
    <scope>NUCLEOTIDE SEQUENCE [LARGE SCALE GENOMIC DNA]</scope>
    <source>
        <strain evidence="2 3">F6074</strain>
    </source>
</reference>
<keyword evidence="1" id="KW-0472">Membrane</keyword>
<evidence type="ECO:0000313" key="3">
    <source>
        <dbReference type="Proteomes" id="UP000541857"/>
    </source>
</evidence>
<dbReference type="Proteomes" id="UP000541857">
    <property type="component" value="Unassembled WGS sequence"/>
</dbReference>
<dbReference type="EMBL" id="JACGLT010000013">
    <property type="protein sequence ID" value="MBA6153974.1"/>
    <property type="molecule type" value="Genomic_DNA"/>
</dbReference>
<feature type="transmembrane region" description="Helical" evidence="1">
    <location>
        <begin position="34"/>
        <end position="56"/>
    </location>
</feature>
<feature type="transmembrane region" description="Helical" evidence="1">
    <location>
        <begin position="68"/>
        <end position="94"/>
    </location>
</feature>
<feature type="transmembrane region" description="Helical" evidence="1">
    <location>
        <begin position="12"/>
        <end position="28"/>
    </location>
</feature>
<evidence type="ECO:0000313" key="2">
    <source>
        <dbReference type="EMBL" id="MBA6153974.1"/>
    </source>
</evidence>
<organism evidence="2 3">
    <name type="scientific">Gelidibacter maritimus</name>
    <dbReference type="NCBI Taxonomy" id="2761487"/>
    <lineage>
        <taxon>Bacteria</taxon>
        <taxon>Pseudomonadati</taxon>
        <taxon>Bacteroidota</taxon>
        <taxon>Flavobacteriia</taxon>
        <taxon>Flavobacteriales</taxon>
        <taxon>Flavobacteriaceae</taxon>
        <taxon>Gelidibacter</taxon>
    </lineage>
</organism>